<dbReference type="EMBL" id="MU864380">
    <property type="protein sequence ID" value="KAK4189040.1"/>
    <property type="molecule type" value="Genomic_DNA"/>
</dbReference>
<evidence type="ECO:0000313" key="4">
    <source>
        <dbReference type="Proteomes" id="UP001302126"/>
    </source>
</evidence>
<dbReference type="InterPro" id="IPR013830">
    <property type="entry name" value="SGNH_hydro"/>
</dbReference>
<dbReference type="Pfam" id="PF13472">
    <property type="entry name" value="Lipase_GDSL_2"/>
    <property type="match status" value="1"/>
</dbReference>
<protein>
    <submittedName>
        <fullName evidence="3">SGNH hydrolase-type esterase domain-containing protein</fullName>
    </submittedName>
</protein>
<dbReference type="AlphaFoldDB" id="A0AAN7AKQ2"/>
<reference evidence="3" key="2">
    <citation type="submission" date="2023-05" db="EMBL/GenBank/DDBJ databases">
        <authorList>
            <consortium name="Lawrence Berkeley National Laboratory"/>
            <person name="Steindorff A."/>
            <person name="Hensen N."/>
            <person name="Bonometti L."/>
            <person name="Westerberg I."/>
            <person name="Brannstrom I.O."/>
            <person name="Guillou S."/>
            <person name="Cros-Aarteil S."/>
            <person name="Calhoun S."/>
            <person name="Haridas S."/>
            <person name="Kuo A."/>
            <person name="Mondo S."/>
            <person name="Pangilinan J."/>
            <person name="Riley R."/>
            <person name="Labutti K."/>
            <person name="Andreopoulos B."/>
            <person name="Lipzen A."/>
            <person name="Chen C."/>
            <person name="Yanf M."/>
            <person name="Daum C."/>
            <person name="Ng V."/>
            <person name="Clum A."/>
            <person name="Ohm R."/>
            <person name="Martin F."/>
            <person name="Silar P."/>
            <person name="Natvig D."/>
            <person name="Lalanne C."/>
            <person name="Gautier V."/>
            <person name="Ament-Velasquez S.L."/>
            <person name="Kruys A."/>
            <person name="Hutchinson M.I."/>
            <person name="Powell A.J."/>
            <person name="Barry K."/>
            <person name="Miller A.N."/>
            <person name="Grigoriev I.V."/>
            <person name="Debuchy R."/>
            <person name="Gladieux P."/>
            <person name="Thoren M.H."/>
            <person name="Johannesson H."/>
        </authorList>
    </citation>
    <scope>NUCLEOTIDE SEQUENCE</scope>
    <source>
        <strain evidence="3">PSN309</strain>
    </source>
</reference>
<evidence type="ECO:0000313" key="3">
    <source>
        <dbReference type="EMBL" id="KAK4189040.1"/>
    </source>
</evidence>
<evidence type="ECO:0000259" key="2">
    <source>
        <dbReference type="Pfam" id="PF13472"/>
    </source>
</evidence>
<name>A0AAN7AKQ2_9PEZI</name>
<evidence type="ECO:0000256" key="1">
    <source>
        <dbReference type="SAM" id="MobiDB-lite"/>
    </source>
</evidence>
<proteinExistence type="predicted"/>
<dbReference type="InterPro" id="IPR051532">
    <property type="entry name" value="Ester_Hydrolysis_Enzymes"/>
</dbReference>
<feature type="compositionally biased region" description="Pro residues" evidence="1">
    <location>
        <begin position="79"/>
        <end position="91"/>
    </location>
</feature>
<keyword evidence="4" id="KW-1185">Reference proteome</keyword>
<sequence length="294" mass="32831">MAYYRGQPQKQLRLLCFGDSLTAGYSEMGSVFHPYESKMSQMLAMAFPDISFQTDIRGISGDTVSRGYLKRMEACFPSPVSPPSPISPPTSPRKSTTTNGVNGSSSSTHGTADKQNTTKPYDWVIVLGGTNDLGWGFTPEEIFAKLKAVWDIPLKRGAKVLALTVPECAVATAKARERMDAKRDVLNGMIKGYKRDNYYVYDLHTAVPYYSMSEKDRAKHWDDHLHFTPDGYDLIGNKVGMALVSLLVKQRVDDLPPAKRRRVFKDDEKVFEEETGDPNALDGGYIVVRRTDLD</sequence>
<dbReference type="GO" id="GO:0004622">
    <property type="term" value="F:phosphatidylcholine lysophospholipase activity"/>
    <property type="evidence" value="ECO:0007669"/>
    <property type="project" value="TreeGrafter"/>
</dbReference>
<dbReference type="Gene3D" id="3.40.50.1110">
    <property type="entry name" value="SGNH hydrolase"/>
    <property type="match status" value="1"/>
</dbReference>
<reference evidence="3" key="1">
    <citation type="journal article" date="2023" name="Mol. Phylogenet. Evol.">
        <title>Genome-scale phylogeny and comparative genomics of the fungal order Sordariales.</title>
        <authorList>
            <person name="Hensen N."/>
            <person name="Bonometti L."/>
            <person name="Westerberg I."/>
            <person name="Brannstrom I.O."/>
            <person name="Guillou S."/>
            <person name="Cros-Aarteil S."/>
            <person name="Calhoun S."/>
            <person name="Haridas S."/>
            <person name="Kuo A."/>
            <person name="Mondo S."/>
            <person name="Pangilinan J."/>
            <person name="Riley R."/>
            <person name="LaButti K."/>
            <person name="Andreopoulos B."/>
            <person name="Lipzen A."/>
            <person name="Chen C."/>
            <person name="Yan M."/>
            <person name="Daum C."/>
            <person name="Ng V."/>
            <person name="Clum A."/>
            <person name="Steindorff A."/>
            <person name="Ohm R.A."/>
            <person name="Martin F."/>
            <person name="Silar P."/>
            <person name="Natvig D.O."/>
            <person name="Lalanne C."/>
            <person name="Gautier V."/>
            <person name="Ament-Velasquez S.L."/>
            <person name="Kruys A."/>
            <person name="Hutchinson M.I."/>
            <person name="Powell A.J."/>
            <person name="Barry K."/>
            <person name="Miller A.N."/>
            <person name="Grigoriev I.V."/>
            <person name="Debuchy R."/>
            <person name="Gladieux P."/>
            <person name="Hiltunen Thoren M."/>
            <person name="Johannesson H."/>
        </authorList>
    </citation>
    <scope>NUCLEOTIDE SEQUENCE</scope>
    <source>
        <strain evidence="3">PSN309</strain>
    </source>
</reference>
<accession>A0AAN7AKQ2</accession>
<feature type="domain" description="SGNH hydrolase-type esterase" evidence="2">
    <location>
        <begin position="16"/>
        <end position="234"/>
    </location>
</feature>
<dbReference type="Proteomes" id="UP001302126">
    <property type="component" value="Unassembled WGS sequence"/>
</dbReference>
<keyword evidence="3" id="KW-0378">Hydrolase</keyword>
<dbReference type="PANTHER" id="PTHR30383:SF19">
    <property type="entry name" value="FIBRONECTIN TYPE-III DOMAIN-CONTAINING PROTEIN"/>
    <property type="match status" value="1"/>
</dbReference>
<gene>
    <name evidence="3" type="ORF">QBC35DRAFT_494573</name>
</gene>
<comment type="caution">
    <text evidence="3">The sequence shown here is derived from an EMBL/GenBank/DDBJ whole genome shotgun (WGS) entry which is preliminary data.</text>
</comment>
<feature type="compositionally biased region" description="Low complexity" evidence="1">
    <location>
        <begin position="92"/>
        <end position="110"/>
    </location>
</feature>
<dbReference type="SUPFAM" id="SSF52266">
    <property type="entry name" value="SGNH hydrolase"/>
    <property type="match status" value="1"/>
</dbReference>
<dbReference type="PANTHER" id="PTHR30383">
    <property type="entry name" value="THIOESTERASE 1/PROTEASE 1/LYSOPHOSPHOLIPASE L1"/>
    <property type="match status" value="1"/>
</dbReference>
<dbReference type="InterPro" id="IPR036514">
    <property type="entry name" value="SGNH_hydro_sf"/>
</dbReference>
<organism evidence="3 4">
    <name type="scientific">Podospora australis</name>
    <dbReference type="NCBI Taxonomy" id="1536484"/>
    <lineage>
        <taxon>Eukaryota</taxon>
        <taxon>Fungi</taxon>
        <taxon>Dikarya</taxon>
        <taxon>Ascomycota</taxon>
        <taxon>Pezizomycotina</taxon>
        <taxon>Sordariomycetes</taxon>
        <taxon>Sordariomycetidae</taxon>
        <taxon>Sordariales</taxon>
        <taxon>Podosporaceae</taxon>
        <taxon>Podospora</taxon>
    </lineage>
</organism>
<feature type="region of interest" description="Disordered" evidence="1">
    <location>
        <begin position="79"/>
        <end position="115"/>
    </location>
</feature>